<dbReference type="AlphaFoldDB" id="A0AA86R4C5"/>
<keyword evidence="5" id="KW-1185">Reference proteome</keyword>
<dbReference type="Proteomes" id="UP001642409">
    <property type="component" value="Unassembled WGS sequence"/>
</dbReference>
<dbReference type="EMBL" id="CAXDID020000130">
    <property type="protein sequence ID" value="CAL6035235.1"/>
    <property type="molecule type" value="Genomic_DNA"/>
</dbReference>
<name>A0AA86R4C5_9EUKA</name>
<evidence type="ECO:0000313" key="3">
    <source>
        <dbReference type="EMBL" id="CAL6035201.1"/>
    </source>
</evidence>
<gene>
    <name evidence="3" type="ORF">HINF_LOCUS35817</name>
    <name evidence="4" type="ORF">HINF_LOCUS35834</name>
    <name evidence="1" type="ORF">HINF_LOCUS54431</name>
    <name evidence="2" type="ORF">HINF_LOCUS54448</name>
</gene>
<proteinExistence type="predicted"/>
<dbReference type="EMBL" id="CAXDID020000130">
    <property type="protein sequence ID" value="CAL6035201.1"/>
    <property type="molecule type" value="Genomic_DNA"/>
</dbReference>
<protein>
    <submittedName>
        <fullName evidence="3">Hypothetical_protein</fullName>
    </submittedName>
</protein>
<organism evidence="1">
    <name type="scientific">Hexamita inflata</name>
    <dbReference type="NCBI Taxonomy" id="28002"/>
    <lineage>
        <taxon>Eukaryota</taxon>
        <taxon>Metamonada</taxon>
        <taxon>Diplomonadida</taxon>
        <taxon>Hexamitidae</taxon>
        <taxon>Hexamitinae</taxon>
        <taxon>Hexamita</taxon>
    </lineage>
</organism>
<comment type="caution">
    <text evidence="1">The sequence shown here is derived from an EMBL/GenBank/DDBJ whole genome shotgun (WGS) entry which is preliminary data.</text>
</comment>
<sequence length="186" mass="21515">MYIQCTDAVFLYLFGNNQAARMIIIKIVSWPRFSLFRVQLNVLTHYLYVTRALYSTSTNERTKATRRYQAAVNASGALRSSQDFPNTGVKQFYIKPQHSFARILFKMKQHCAIWTAQARKQLHALLNPRSSLFISPWRQLITTISTRGSLHICDVESHLLNRLYYSSTSKMNAGRVKYLSTLQVEV</sequence>
<evidence type="ECO:0000313" key="5">
    <source>
        <dbReference type="Proteomes" id="UP001642409"/>
    </source>
</evidence>
<accession>A0AA86R4C5</accession>
<dbReference type="EMBL" id="CATOUU010001009">
    <property type="protein sequence ID" value="CAI9966786.1"/>
    <property type="molecule type" value="Genomic_DNA"/>
</dbReference>
<evidence type="ECO:0000313" key="1">
    <source>
        <dbReference type="EMBL" id="CAI9966786.1"/>
    </source>
</evidence>
<reference evidence="3 5" key="2">
    <citation type="submission" date="2024-07" db="EMBL/GenBank/DDBJ databases">
        <authorList>
            <person name="Akdeniz Z."/>
        </authorList>
    </citation>
    <scope>NUCLEOTIDE SEQUENCE [LARGE SCALE GENOMIC DNA]</scope>
</reference>
<reference evidence="1" key="1">
    <citation type="submission" date="2023-06" db="EMBL/GenBank/DDBJ databases">
        <authorList>
            <person name="Kurt Z."/>
        </authorList>
    </citation>
    <scope>NUCLEOTIDE SEQUENCE</scope>
</reference>
<evidence type="ECO:0000313" key="4">
    <source>
        <dbReference type="EMBL" id="CAL6035235.1"/>
    </source>
</evidence>
<dbReference type="EMBL" id="CATOUU010001009">
    <property type="protein sequence ID" value="CAI9966803.1"/>
    <property type="molecule type" value="Genomic_DNA"/>
</dbReference>
<evidence type="ECO:0000313" key="2">
    <source>
        <dbReference type="EMBL" id="CAI9966803.1"/>
    </source>
</evidence>